<name>R0D597_CAUVI</name>
<gene>
    <name evidence="1" type="ORF">OR37_00221</name>
</gene>
<dbReference type="Proteomes" id="UP000013063">
    <property type="component" value="Unassembled WGS sequence"/>
</dbReference>
<dbReference type="RefSeq" id="WP_004615270.1">
    <property type="nucleotide sequence ID" value="NZ_APMP01000001.1"/>
</dbReference>
<sequence>MTCVTLYRPVGTAELKLIEDSGWIEFPPRLPEQPIFYPVTNQDYAAQIARDWNAVHNDDRRGYVTRFDVSAAFLSAYDKKVVGGREHEEYWIPAEDLSLFNAAIEGQIEVVETFVGDDAATQKTRETNA</sequence>
<dbReference type="OrthoDB" id="883590at2"/>
<dbReference type="STRING" id="1292034.OR37_00221"/>
<evidence type="ECO:0008006" key="3">
    <source>
        <dbReference type="Google" id="ProtNLM"/>
    </source>
</evidence>
<evidence type="ECO:0000313" key="1">
    <source>
        <dbReference type="EMBL" id="ENZ83716.1"/>
    </source>
</evidence>
<dbReference type="PATRIC" id="fig|1292034.3.peg.218"/>
<keyword evidence="2" id="KW-1185">Reference proteome</keyword>
<dbReference type="eggNOG" id="COG1397">
    <property type="taxonomic scope" value="Bacteria"/>
</dbReference>
<dbReference type="EMBL" id="APMP01000001">
    <property type="protein sequence ID" value="ENZ83716.1"/>
    <property type="molecule type" value="Genomic_DNA"/>
</dbReference>
<accession>R0D597</accession>
<reference evidence="1 2" key="1">
    <citation type="journal article" date="2013" name="Genome Announc.">
        <title>Draft Genome Sequence for Caulobacter sp. Strain OR37, a Bacterium Tolerant to Heavy Metals.</title>
        <authorList>
            <person name="Utturkar S.M."/>
            <person name="Bollmann A."/>
            <person name="Brzoska R.M."/>
            <person name="Klingeman D.M."/>
            <person name="Epstein S.E."/>
            <person name="Palumbo A.V."/>
            <person name="Brown S.D."/>
        </authorList>
    </citation>
    <scope>NUCLEOTIDE SEQUENCE [LARGE SCALE GENOMIC DNA]</scope>
    <source>
        <strain evidence="1 2">OR37</strain>
    </source>
</reference>
<dbReference type="AlphaFoldDB" id="R0D597"/>
<evidence type="ECO:0000313" key="2">
    <source>
        <dbReference type="Proteomes" id="UP000013063"/>
    </source>
</evidence>
<organism evidence="1 2">
    <name type="scientific">Caulobacter vibrioides OR37</name>
    <dbReference type="NCBI Taxonomy" id="1292034"/>
    <lineage>
        <taxon>Bacteria</taxon>
        <taxon>Pseudomonadati</taxon>
        <taxon>Pseudomonadota</taxon>
        <taxon>Alphaproteobacteria</taxon>
        <taxon>Caulobacterales</taxon>
        <taxon>Caulobacteraceae</taxon>
        <taxon>Caulobacter</taxon>
    </lineage>
</organism>
<protein>
    <recommendedName>
        <fullName evidence="3">ADP-ribosylation/crystallin J1</fullName>
    </recommendedName>
</protein>
<proteinExistence type="predicted"/>
<comment type="caution">
    <text evidence="1">The sequence shown here is derived from an EMBL/GenBank/DDBJ whole genome shotgun (WGS) entry which is preliminary data.</text>
</comment>